<gene>
    <name evidence="2" type="ORF">E2C01_047814</name>
</gene>
<dbReference type="EMBL" id="VSRR010011973">
    <property type="protein sequence ID" value="MPC53911.1"/>
    <property type="molecule type" value="Genomic_DNA"/>
</dbReference>
<reference evidence="2 3" key="1">
    <citation type="submission" date="2019-05" db="EMBL/GenBank/DDBJ databases">
        <title>Another draft genome of Portunus trituberculatus and its Hox gene families provides insights of decapod evolution.</title>
        <authorList>
            <person name="Jeong J.-H."/>
            <person name="Song I."/>
            <person name="Kim S."/>
            <person name="Choi T."/>
            <person name="Kim D."/>
            <person name="Ryu S."/>
            <person name="Kim W."/>
        </authorList>
    </citation>
    <scope>NUCLEOTIDE SEQUENCE [LARGE SCALE GENOMIC DNA]</scope>
    <source>
        <tissue evidence="2">Muscle</tissue>
    </source>
</reference>
<proteinExistence type="predicted"/>
<evidence type="ECO:0000256" key="1">
    <source>
        <dbReference type="SAM" id="MobiDB-lite"/>
    </source>
</evidence>
<evidence type="ECO:0000313" key="3">
    <source>
        <dbReference type="Proteomes" id="UP000324222"/>
    </source>
</evidence>
<dbReference type="AlphaFoldDB" id="A0A5B7G221"/>
<organism evidence="2 3">
    <name type="scientific">Portunus trituberculatus</name>
    <name type="common">Swimming crab</name>
    <name type="synonym">Neptunus trituberculatus</name>
    <dbReference type="NCBI Taxonomy" id="210409"/>
    <lineage>
        <taxon>Eukaryota</taxon>
        <taxon>Metazoa</taxon>
        <taxon>Ecdysozoa</taxon>
        <taxon>Arthropoda</taxon>
        <taxon>Crustacea</taxon>
        <taxon>Multicrustacea</taxon>
        <taxon>Malacostraca</taxon>
        <taxon>Eumalacostraca</taxon>
        <taxon>Eucarida</taxon>
        <taxon>Decapoda</taxon>
        <taxon>Pleocyemata</taxon>
        <taxon>Brachyura</taxon>
        <taxon>Eubrachyura</taxon>
        <taxon>Portunoidea</taxon>
        <taxon>Portunidae</taxon>
        <taxon>Portuninae</taxon>
        <taxon>Portunus</taxon>
    </lineage>
</organism>
<feature type="compositionally biased region" description="Acidic residues" evidence="1">
    <location>
        <begin position="77"/>
        <end position="93"/>
    </location>
</feature>
<sequence length="108" mass="12474">MCLCISDAVCSCCVSGSNYISLRCCHSRSRPLTTCSCCRFSLQFCLWRRLFMALLLADTPSTPMSLYLKVKDWEEEEKENLREEEEEEEEEEAKDALQMSSSEHQSVE</sequence>
<name>A0A5B7G221_PORTR</name>
<feature type="compositionally biased region" description="Polar residues" evidence="1">
    <location>
        <begin position="98"/>
        <end position="108"/>
    </location>
</feature>
<comment type="caution">
    <text evidence="2">The sequence shown here is derived from an EMBL/GenBank/DDBJ whole genome shotgun (WGS) entry which is preliminary data.</text>
</comment>
<evidence type="ECO:0000313" key="2">
    <source>
        <dbReference type="EMBL" id="MPC53911.1"/>
    </source>
</evidence>
<accession>A0A5B7G221</accession>
<feature type="region of interest" description="Disordered" evidence="1">
    <location>
        <begin position="77"/>
        <end position="108"/>
    </location>
</feature>
<keyword evidence="3" id="KW-1185">Reference proteome</keyword>
<protein>
    <submittedName>
        <fullName evidence="2">Uncharacterized protein</fullName>
    </submittedName>
</protein>
<dbReference type="Proteomes" id="UP000324222">
    <property type="component" value="Unassembled WGS sequence"/>
</dbReference>